<dbReference type="FunFam" id="3.40.50.2300:FF:000018">
    <property type="entry name" value="DNA-binding transcriptional regulator NtrC"/>
    <property type="match status" value="1"/>
</dbReference>
<dbReference type="SUPFAM" id="SSF52540">
    <property type="entry name" value="P-loop containing nucleoside triphosphate hydrolases"/>
    <property type="match status" value="1"/>
</dbReference>
<name>A0A484HH44_9BACT</name>
<dbReference type="InterPro" id="IPR027417">
    <property type="entry name" value="P-loop_NTPase"/>
</dbReference>
<dbReference type="InterPro" id="IPR025943">
    <property type="entry name" value="Sigma_54_int_dom_ATP-bd_2"/>
</dbReference>
<dbReference type="InterPro" id="IPR001789">
    <property type="entry name" value="Sig_transdc_resp-reg_receiver"/>
</dbReference>
<dbReference type="CDD" id="cd17550">
    <property type="entry name" value="REC_NtrX-like"/>
    <property type="match status" value="1"/>
</dbReference>
<evidence type="ECO:0000256" key="2">
    <source>
        <dbReference type="ARBA" id="ARBA00022741"/>
    </source>
</evidence>
<keyword evidence="7" id="KW-0804">Transcription</keyword>
<dbReference type="InterPro" id="IPR003593">
    <property type="entry name" value="AAA+_ATPase"/>
</dbReference>
<evidence type="ECO:0000256" key="8">
    <source>
        <dbReference type="PROSITE-ProRule" id="PRU00169"/>
    </source>
</evidence>
<reference evidence="11" key="1">
    <citation type="submission" date="2019-01" db="EMBL/GenBank/DDBJ databases">
        <authorList>
            <consortium name="Genoscope - CEA"/>
            <person name="William W."/>
        </authorList>
    </citation>
    <scope>NUCLEOTIDE SEQUENCE</scope>
    <source>
        <strain evidence="11">CR-1</strain>
    </source>
</reference>
<dbReference type="PROSITE" id="PS00688">
    <property type="entry name" value="SIGMA54_INTERACT_3"/>
    <property type="match status" value="1"/>
</dbReference>
<evidence type="ECO:0000256" key="4">
    <source>
        <dbReference type="ARBA" id="ARBA00023012"/>
    </source>
</evidence>
<dbReference type="GO" id="GO:0006355">
    <property type="term" value="P:regulation of DNA-templated transcription"/>
    <property type="evidence" value="ECO:0007669"/>
    <property type="project" value="InterPro"/>
</dbReference>
<keyword evidence="4" id="KW-0902">Two-component regulatory system</keyword>
<keyword evidence="6" id="KW-0238">DNA-binding</keyword>
<dbReference type="SMART" id="SM00382">
    <property type="entry name" value="AAA"/>
    <property type="match status" value="1"/>
</dbReference>
<gene>
    <name evidence="11" type="primary">atoC</name>
    <name evidence="11" type="ORF">EPICR_20123</name>
</gene>
<dbReference type="SUPFAM" id="SSF52172">
    <property type="entry name" value="CheY-like"/>
    <property type="match status" value="1"/>
</dbReference>
<dbReference type="CDD" id="cd00009">
    <property type="entry name" value="AAA"/>
    <property type="match status" value="1"/>
</dbReference>
<dbReference type="GO" id="GO:0005524">
    <property type="term" value="F:ATP binding"/>
    <property type="evidence" value="ECO:0007669"/>
    <property type="project" value="UniProtKB-KW"/>
</dbReference>
<evidence type="ECO:0000256" key="5">
    <source>
        <dbReference type="ARBA" id="ARBA00023015"/>
    </source>
</evidence>
<dbReference type="Gene3D" id="1.10.10.60">
    <property type="entry name" value="Homeodomain-like"/>
    <property type="match status" value="1"/>
</dbReference>
<protein>
    <submittedName>
        <fullName evidence="11">Regulatory protein AtoC</fullName>
    </submittedName>
</protein>
<dbReference type="GO" id="GO:0003677">
    <property type="term" value="F:DNA binding"/>
    <property type="evidence" value="ECO:0007669"/>
    <property type="project" value="UniProtKB-KW"/>
</dbReference>
<dbReference type="SUPFAM" id="SSF46689">
    <property type="entry name" value="Homeodomain-like"/>
    <property type="match status" value="1"/>
</dbReference>
<dbReference type="Gene3D" id="3.40.50.2300">
    <property type="match status" value="1"/>
</dbReference>
<dbReference type="InterPro" id="IPR025944">
    <property type="entry name" value="Sigma_54_int_dom_CS"/>
</dbReference>
<dbReference type="InterPro" id="IPR002078">
    <property type="entry name" value="Sigma_54_int"/>
</dbReference>
<feature type="domain" description="Sigma-54 factor interaction" evidence="9">
    <location>
        <begin position="140"/>
        <end position="369"/>
    </location>
</feature>
<keyword evidence="3" id="KW-0067">ATP-binding</keyword>
<sequence>MFPTILLVDDEASIIRTLKGLLSDEGYDVLTASNGYEALKIIDSESPDLALLDIWMPGIDGIETLKEIKKTSPHVQVIVITGHGSIETAVQTIKLGAYDLIEKPLSIEKVIVAINNALNFKRLEEENRYLRGKALKKHSIDGHSPVINELRKQVAVIAPSDSWIFVKGENGTGKELVARTIHQLSPRAEEPIVEVNCAAIPDELIETELFGQERGAFSSSTVKKRGKFELANKGTIFLDEISDMSLKNQAKILRALQERKIQRVGGTRVLDIDLRVITASNKDMEKEIEAGNFREDLYYRLNVIPITVPPLRDRIEDIPILMDTFFNIYARENRSRKKKVAPEALDLLMGYRWPGNVRELKNLAERLVIMVGKETIEAGDIPAEYRDGGAAGHSPVFFPGLFEGENLKEAKRAFEKEFIHRKLKENDHNFTRTAKIIGVARSYLHKKVKSLK</sequence>
<evidence type="ECO:0000256" key="3">
    <source>
        <dbReference type="ARBA" id="ARBA00022840"/>
    </source>
</evidence>
<evidence type="ECO:0000256" key="6">
    <source>
        <dbReference type="ARBA" id="ARBA00023125"/>
    </source>
</evidence>
<evidence type="ECO:0000259" key="9">
    <source>
        <dbReference type="PROSITE" id="PS50045"/>
    </source>
</evidence>
<evidence type="ECO:0000256" key="7">
    <source>
        <dbReference type="ARBA" id="ARBA00023163"/>
    </source>
</evidence>
<dbReference type="Gene3D" id="3.40.50.300">
    <property type="entry name" value="P-loop containing nucleotide triphosphate hydrolases"/>
    <property type="match status" value="1"/>
</dbReference>
<keyword evidence="2" id="KW-0547">Nucleotide-binding</keyword>
<dbReference type="PROSITE" id="PS50110">
    <property type="entry name" value="RESPONSE_REGULATORY"/>
    <property type="match status" value="1"/>
</dbReference>
<dbReference type="PROSITE" id="PS00676">
    <property type="entry name" value="SIGMA54_INTERACT_2"/>
    <property type="match status" value="1"/>
</dbReference>
<keyword evidence="5" id="KW-0805">Transcription regulation</keyword>
<dbReference type="Pfam" id="PF25601">
    <property type="entry name" value="AAA_lid_14"/>
    <property type="match status" value="1"/>
</dbReference>
<feature type="modified residue" description="4-aspartylphosphate" evidence="8">
    <location>
        <position position="53"/>
    </location>
</feature>
<dbReference type="GO" id="GO:0000160">
    <property type="term" value="P:phosphorelay signal transduction system"/>
    <property type="evidence" value="ECO:0007669"/>
    <property type="project" value="UniProtKB-KW"/>
</dbReference>
<dbReference type="AlphaFoldDB" id="A0A484HH44"/>
<dbReference type="InterPro" id="IPR011006">
    <property type="entry name" value="CheY-like_superfamily"/>
</dbReference>
<dbReference type="InterPro" id="IPR058031">
    <property type="entry name" value="AAA_lid_NorR"/>
</dbReference>
<dbReference type="PANTHER" id="PTHR32071">
    <property type="entry name" value="TRANSCRIPTIONAL REGULATORY PROTEIN"/>
    <property type="match status" value="1"/>
</dbReference>
<dbReference type="Pfam" id="PF00158">
    <property type="entry name" value="Sigma54_activat"/>
    <property type="match status" value="1"/>
</dbReference>
<dbReference type="Gene3D" id="1.10.8.60">
    <property type="match status" value="1"/>
</dbReference>
<dbReference type="SMART" id="SM00448">
    <property type="entry name" value="REC"/>
    <property type="match status" value="1"/>
</dbReference>
<accession>A0A484HH44</accession>
<feature type="domain" description="Response regulatory" evidence="10">
    <location>
        <begin position="4"/>
        <end position="118"/>
    </location>
</feature>
<evidence type="ECO:0000259" key="10">
    <source>
        <dbReference type="PROSITE" id="PS50110"/>
    </source>
</evidence>
<proteinExistence type="predicted"/>
<dbReference type="InterPro" id="IPR009057">
    <property type="entry name" value="Homeodomain-like_sf"/>
</dbReference>
<organism evidence="11">
    <name type="scientific">uncultured Desulfobacteraceae bacterium</name>
    <dbReference type="NCBI Taxonomy" id="218296"/>
    <lineage>
        <taxon>Bacteria</taxon>
        <taxon>Pseudomonadati</taxon>
        <taxon>Thermodesulfobacteriota</taxon>
        <taxon>Desulfobacteria</taxon>
        <taxon>Desulfobacterales</taxon>
        <taxon>Desulfobacteraceae</taxon>
        <taxon>environmental samples</taxon>
    </lineage>
</organism>
<dbReference type="PROSITE" id="PS50045">
    <property type="entry name" value="SIGMA54_INTERACT_4"/>
    <property type="match status" value="1"/>
</dbReference>
<dbReference type="FunFam" id="3.40.50.300:FF:000006">
    <property type="entry name" value="DNA-binding transcriptional regulator NtrC"/>
    <property type="match status" value="1"/>
</dbReference>
<dbReference type="PANTHER" id="PTHR32071:SF17">
    <property type="entry name" value="TRANSCRIPTIONAL REGULATOR (NTRC FAMILY)"/>
    <property type="match status" value="1"/>
</dbReference>
<evidence type="ECO:0000256" key="1">
    <source>
        <dbReference type="ARBA" id="ARBA00022553"/>
    </source>
</evidence>
<dbReference type="EMBL" id="CAACVI010000012">
    <property type="protein sequence ID" value="VEN73656.1"/>
    <property type="molecule type" value="Genomic_DNA"/>
</dbReference>
<keyword evidence="1 8" id="KW-0597">Phosphoprotein</keyword>
<dbReference type="Pfam" id="PF00072">
    <property type="entry name" value="Response_reg"/>
    <property type="match status" value="1"/>
</dbReference>
<evidence type="ECO:0000313" key="11">
    <source>
        <dbReference type="EMBL" id="VEN73656.1"/>
    </source>
</evidence>